<evidence type="ECO:0000256" key="7">
    <source>
        <dbReference type="ARBA" id="ARBA00023136"/>
    </source>
</evidence>
<evidence type="ECO:0000256" key="9">
    <source>
        <dbReference type="PIRNR" id="PIRNR004862"/>
    </source>
</evidence>
<protein>
    <recommendedName>
        <fullName evidence="9">Flagellar M-ring protein</fullName>
    </recommendedName>
</protein>
<dbReference type="PANTHER" id="PTHR30046">
    <property type="entry name" value="FLAGELLAR M-RING PROTEIN"/>
    <property type="match status" value="1"/>
</dbReference>
<feature type="transmembrane region" description="Helical" evidence="11">
    <location>
        <begin position="26"/>
        <end position="45"/>
    </location>
</feature>
<keyword evidence="14" id="KW-0966">Cell projection</keyword>
<evidence type="ECO:0000256" key="10">
    <source>
        <dbReference type="SAM" id="MobiDB-lite"/>
    </source>
</evidence>
<sequence length="515" mass="57953">MGEFFSKIKDSTTNFINKYSKKQKTVFIAGSFFIVLILTLSIFYVTRPEYVVLYKDLKPEETGNMTKNLDELGVKYKIQDESTILVSQEDVSRARIDLSMKGIPSPKFSYEDMLNRNNIFLSKEEKEQAFNMALQNSLVQDIESMPGIESAIVNLSIPQKSDFILSENKEKVKAAVWIKTDPKEEFGIDRINGIATFIANSVEGLEEENVTIHDSSGKVLNGSEKEEDSLSNNQIELQEEVKNKLQSSLMEFLGPAYGYSNVSIMASIRLGFDSNVIESKTFNTPIEGEENGLVRSSQEKSSNSSQDGTGGAAGTPTNTDDIEQYVEGEQASNSFFENEKIVNYELNETIQKIEKAKGQIEEVTVGIIINSDILEGNELDDEQRKQIQKIVSTAVGLNAKAVEIYARPFDNSIEKMFEARSENADEGMPVWMIVLVGALIIIPLVVMLAVFIRRRNEKRNEIENEPFAMIDIPEEEIKELEVDIKDSGYKKSIESLIDRNPEIASQLLKSWLNEE</sequence>
<dbReference type="PRINTS" id="PR01009">
    <property type="entry name" value="FLGMRINGFLIF"/>
</dbReference>
<dbReference type="Gene3D" id="3.30.300.30">
    <property type="match status" value="1"/>
</dbReference>
<dbReference type="PIRSF" id="PIRSF004862">
    <property type="entry name" value="FliF"/>
    <property type="match status" value="1"/>
</dbReference>
<dbReference type="InterPro" id="IPR006182">
    <property type="entry name" value="FliF_N_dom"/>
</dbReference>
<dbReference type="GO" id="GO:0003774">
    <property type="term" value="F:cytoskeletal motor activity"/>
    <property type="evidence" value="ECO:0007669"/>
    <property type="project" value="InterPro"/>
</dbReference>
<gene>
    <name evidence="14" type="primary">fliF</name>
    <name evidence="14" type="ORF">CLIT_11c01880</name>
</gene>
<evidence type="ECO:0000256" key="2">
    <source>
        <dbReference type="ARBA" id="ARBA00004651"/>
    </source>
</evidence>
<keyword evidence="14" id="KW-0969">Cilium</keyword>
<dbReference type="NCBIfam" id="TIGR00206">
    <property type="entry name" value="fliF"/>
    <property type="match status" value="1"/>
</dbReference>
<keyword evidence="15" id="KW-1185">Reference proteome</keyword>
<dbReference type="STRING" id="1121324.CLIT_11c01880"/>
<keyword evidence="8 9" id="KW-0975">Bacterial flagellum</keyword>
<evidence type="ECO:0000313" key="15">
    <source>
        <dbReference type="Proteomes" id="UP000027946"/>
    </source>
</evidence>
<evidence type="ECO:0000313" key="14">
    <source>
        <dbReference type="EMBL" id="KDR95159.1"/>
    </source>
</evidence>
<comment type="function">
    <text evidence="9">The M ring may be actively involved in energy transduction.</text>
</comment>
<evidence type="ECO:0000259" key="13">
    <source>
        <dbReference type="Pfam" id="PF08345"/>
    </source>
</evidence>
<evidence type="ECO:0000256" key="5">
    <source>
        <dbReference type="ARBA" id="ARBA00022692"/>
    </source>
</evidence>
<comment type="similarity">
    <text evidence="3 9">Belongs to the FliF family.</text>
</comment>
<dbReference type="Pfam" id="PF01514">
    <property type="entry name" value="YscJ_FliF"/>
    <property type="match status" value="1"/>
</dbReference>
<proteinExistence type="inferred from homology"/>
<accession>A0A069RDM4</accession>
<dbReference type="GO" id="GO:0071973">
    <property type="term" value="P:bacterial-type flagellum-dependent cell motility"/>
    <property type="evidence" value="ECO:0007669"/>
    <property type="project" value="InterPro"/>
</dbReference>
<keyword evidence="6 11" id="KW-1133">Transmembrane helix</keyword>
<feature type="domain" description="Flagellar M-ring C-terminal" evidence="13">
    <location>
        <begin position="253"/>
        <end position="400"/>
    </location>
</feature>
<keyword evidence="5 11" id="KW-0812">Transmembrane</keyword>
<evidence type="ECO:0000256" key="6">
    <source>
        <dbReference type="ARBA" id="ARBA00022989"/>
    </source>
</evidence>
<comment type="subcellular location">
    <subcellularLocation>
        <location evidence="1 9">Bacterial flagellum basal body</location>
    </subcellularLocation>
    <subcellularLocation>
        <location evidence="2">Cell membrane</location>
        <topology evidence="2">Multi-pass membrane protein</topology>
    </subcellularLocation>
</comment>
<name>A0A069RDM4_PEPLI</name>
<dbReference type="InterPro" id="IPR013556">
    <property type="entry name" value="Flag_M-ring_C"/>
</dbReference>
<keyword evidence="14" id="KW-0282">Flagellum</keyword>
<dbReference type="GO" id="GO:0009431">
    <property type="term" value="C:bacterial-type flagellum basal body, MS ring"/>
    <property type="evidence" value="ECO:0007669"/>
    <property type="project" value="InterPro"/>
</dbReference>
<dbReference type="EMBL" id="JJMM01000011">
    <property type="protein sequence ID" value="KDR95159.1"/>
    <property type="molecule type" value="Genomic_DNA"/>
</dbReference>
<keyword evidence="7 11" id="KW-0472">Membrane</keyword>
<dbReference type="Pfam" id="PF08345">
    <property type="entry name" value="YscJ_FliF_C"/>
    <property type="match status" value="1"/>
</dbReference>
<dbReference type="GO" id="GO:0005886">
    <property type="term" value="C:plasma membrane"/>
    <property type="evidence" value="ECO:0007669"/>
    <property type="project" value="UniProtKB-SubCell"/>
</dbReference>
<dbReference type="OrthoDB" id="9807026at2"/>
<feature type="transmembrane region" description="Helical" evidence="11">
    <location>
        <begin position="430"/>
        <end position="452"/>
    </location>
</feature>
<dbReference type="Proteomes" id="UP000027946">
    <property type="component" value="Unassembled WGS sequence"/>
</dbReference>
<dbReference type="PANTHER" id="PTHR30046:SF0">
    <property type="entry name" value="FLAGELLAR M-RING PROTEIN"/>
    <property type="match status" value="1"/>
</dbReference>
<dbReference type="InterPro" id="IPR043427">
    <property type="entry name" value="YscJ/FliF"/>
</dbReference>
<evidence type="ECO:0000256" key="8">
    <source>
        <dbReference type="ARBA" id="ARBA00023143"/>
    </source>
</evidence>
<feature type="region of interest" description="Disordered" evidence="10">
    <location>
        <begin position="213"/>
        <end position="233"/>
    </location>
</feature>
<feature type="region of interest" description="Disordered" evidence="10">
    <location>
        <begin position="287"/>
        <end position="320"/>
    </location>
</feature>
<feature type="domain" description="Flagellar M-ring N-terminal" evidence="12">
    <location>
        <begin position="46"/>
        <end position="221"/>
    </location>
</feature>
<evidence type="ECO:0000256" key="1">
    <source>
        <dbReference type="ARBA" id="ARBA00004117"/>
    </source>
</evidence>
<evidence type="ECO:0000256" key="3">
    <source>
        <dbReference type="ARBA" id="ARBA00007971"/>
    </source>
</evidence>
<dbReference type="eggNOG" id="COG1766">
    <property type="taxonomic scope" value="Bacteria"/>
</dbReference>
<comment type="caution">
    <text evidence="14">The sequence shown here is derived from an EMBL/GenBank/DDBJ whole genome shotgun (WGS) entry which is preliminary data.</text>
</comment>
<reference evidence="14 15" key="1">
    <citation type="submission" date="2014-03" db="EMBL/GenBank/DDBJ databases">
        <title>Genome sequence of Clostridium litorale W6, DSM 5388.</title>
        <authorList>
            <person name="Poehlein A."/>
            <person name="Jagirdar A."/>
            <person name="Khonsari B."/>
            <person name="Chibani C.M."/>
            <person name="Gutierrez Gutierrez D.A."/>
            <person name="Davydova E."/>
            <person name="Alghaithi H.S."/>
            <person name="Nair K.P."/>
            <person name="Dhamotharan K."/>
            <person name="Chandran L."/>
            <person name="G W."/>
            <person name="Daniel R."/>
        </authorList>
    </citation>
    <scope>NUCLEOTIDE SEQUENCE [LARGE SCALE GENOMIC DNA]</scope>
    <source>
        <strain evidence="14 15">W6</strain>
    </source>
</reference>
<keyword evidence="4" id="KW-1003">Cell membrane</keyword>
<organism evidence="14 15">
    <name type="scientific">Peptoclostridium litorale DSM 5388</name>
    <dbReference type="NCBI Taxonomy" id="1121324"/>
    <lineage>
        <taxon>Bacteria</taxon>
        <taxon>Bacillati</taxon>
        <taxon>Bacillota</taxon>
        <taxon>Clostridia</taxon>
        <taxon>Peptostreptococcales</taxon>
        <taxon>Peptoclostridiaceae</taxon>
        <taxon>Peptoclostridium</taxon>
    </lineage>
</organism>
<dbReference type="InterPro" id="IPR000067">
    <property type="entry name" value="FlgMring_FliF"/>
</dbReference>
<evidence type="ECO:0000256" key="11">
    <source>
        <dbReference type="SAM" id="Phobius"/>
    </source>
</evidence>
<dbReference type="AlphaFoldDB" id="A0A069RDM4"/>
<evidence type="ECO:0000256" key="4">
    <source>
        <dbReference type="ARBA" id="ARBA00022475"/>
    </source>
</evidence>
<dbReference type="InterPro" id="IPR045851">
    <property type="entry name" value="AMP-bd_C_sf"/>
</dbReference>
<evidence type="ECO:0000259" key="12">
    <source>
        <dbReference type="Pfam" id="PF01514"/>
    </source>
</evidence>